<organism evidence="1 2">
    <name type="scientific">Trichoderma asperellum (strain ATCC 204424 / CBS 433.97 / NBRC 101777)</name>
    <dbReference type="NCBI Taxonomy" id="1042311"/>
    <lineage>
        <taxon>Eukaryota</taxon>
        <taxon>Fungi</taxon>
        <taxon>Dikarya</taxon>
        <taxon>Ascomycota</taxon>
        <taxon>Pezizomycotina</taxon>
        <taxon>Sordariomycetes</taxon>
        <taxon>Hypocreomycetidae</taxon>
        <taxon>Hypocreales</taxon>
        <taxon>Hypocreaceae</taxon>
        <taxon>Trichoderma</taxon>
    </lineage>
</organism>
<dbReference type="EMBL" id="KZ679257">
    <property type="protein sequence ID" value="PTB45428.1"/>
    <property type="molecule type" value="Genomic_DNA"/>
</dbReference>
<gene>
    <name evidence="1" type="ORF">M441DRAFT_86562</name>
</gene>
<name>A0A2T3ZKT2_TRIA4</name>
<dbReference type="Proteomes" id="UP000240493">
    <property type="component" value="Unassembled WGS sequence"/>
</dbReference>
<evidence type="ECO:0000313" key="1">
    <source>
        <dbReference type="EMBL" id="PTB45428.1"/>
    </source>
</evidence>
<keyword evidence="2" id="KW-1185">Reference proteome</keyword>
<reference evidence="1 2" key="1">
    <citation type="submission" date="2016-07" db="EMBL/GenBank/DDBJ databases">
        <title>Multiple horizontal gene transfer events from other fungi enriched the ability of initially mycotrophic Trichoderma (Ascomycota) to feed on dead plant biomass.</title>
        <authorList>
            <consortium name="DOE Joint Genome Institute"/>
            <person name="Aerts A."/>
            <person name="Atanasova L."/>
            <person name="Chenthamara K."/>
            <person name="Zhang J."/>
            <person name="Grujic M."/>
            <person name="Henrissat B."/>
            <person name="Kuo A."/>
            <person name="Salamov A."/>
            <person name="Lipzen A."/>
            <person name="Labutti K."/>
            <person name="Barry K."/>
            <person name="Miao Y."/>
            <person name="Rahimi M.J."/>
            <person name="Shen Q."/>
            <person name="Grigoriev I.V."/>
            <person name="Kubicek C.P."/>
            <person name="Druzhinina I.S."/>
        </authorList>
    </citation>
    <scope>NUCLEOTIDE SEQUENCE [LARGE SCALE GENOMIC DNA]</scope>
    <source>
        <strain evidence="1 2">CBS 433.97</strain>
    </source>
</reference>
<protein>
    <submittedName>
        <fullName evidence="1">Uncharacterized protein</fullName>
    </submittedName>
</protein>
<proteinExistence type="predicted"/>
<dbReference type="AlphaFoldDB" id="A0A2T3ZKT2"/>
<accession>A0A2T3ZKT2</accession>
<sequence>MPHRQISIGQSPHPALSIYGTPIPHFEYCSAIPIIRTSAINPGHFWHSLSLKKTRLPEEQEQEEYLLQLVARVLEGIKCIQGVQVNANCDGRMGLQEELRRALISGKGSSSASSEQLEAHLRSLDQPAAMVGNKGAAAGYSNATKGTPRAVLPLVDDSKAFNLQRGYIS</sequence>
<evidence type="ECO:0000313" key="2">
    <source>
        <dbReference type="Proteomes" id="UP000240493"/>
    </source>
</evidence>